<dbReference type="OrthoDB" id="2688393at2759"/>
<feature type="non-terminal residue" evidence="1">
    <location>
        <position position="1"/>
    </location>
</feature>
<dbReference type="Pfam" id="PF18759">
    <property type="entry name" value="Plavaka"/>
    <property type="match status" value="1"/>
</dbReference>
<reference evidence="1 2" key="1">
    <citation type="journal article" date="2015" name="Fungal Genet. Biol.">
        <title>Evolution of novel wood decay mechanisms in Agaricales revealed by the genome sequences of Fistulina hepatica and Cylindrobasidium torrendii.</title>
        <authorList>
            <person name="Floudas D."/>
            <person name="Held B.W."/>
            <person name="Riley R."/>
            <person name="Nagy L.G."/>
            <person name="Koehler G."/>
            <person name="Ransdell A.S."/>
            <person name="Younus H."/>
            <person name="Chow J."/>
            <person name="Chiniquy J."/>
            <person name="Lipzen A."/>
            <person name="Tritt A."/>
            <person name="Sun H."/>
            <person name="Haridas S."/>
            <person name="LaButti K."/>
            <person name="Ohm R.A."/>
            <person name="Kues U."/>
            <person name="Blanchette R.A."/>
            <person name="Grigoriev I.V."/>
            <person name="Minto R.E."/>
            <person name="Hibbett D.S."/>
        </authorList>
    </citation>
    <scope>NUCLEOTIDE SEQUENCE [LARGE SCALE GENOMIC DNA]</scope>
    <source>
        <strain evidence="1 2">FP15055 ss-10</strain>
    </source>
</reference>
<gene>
    <name evidence="1" type="ORF">CYLTODRAFT_316662</name>
</gene>
<dbReference type="InterPro" id="IPR041078">
    <property type="entry name" value="Plavaka"/>
</dbReference>
<dbReference type="AlphaFoldDB" id="A0A0D7AUU7"/>
<evidence type="ECO:0000313" key="1">
    <source>
        <dbReference type="EMBL" id="KIY61056.1"/>
    </source>
</evidence>
<dbReference type="EMBL" id="KN881079">
    <property type="protein sequence ID" value="KIY61056.1"/>
    <property type="molecule type" value="Genomic_DNA"/>
</dbReference>
<name>A0A0D7AUU7_9AGAR</name>
<organism evidence="1 2">
    <name type="scientific">Cylindrobasidium torrendii FP15055 ss-10</name>
    <dbReference type="NCBI Taxonomy" id="1314674"/>
    <lineage>
        <taxon>Eukaryota</taxon>
        <taxon>Fungi</taxon>
        <taxon>Dikarya</taxon>
        <taxon>Basidiomycota</taxon>
        <taxon>Agaricomycotina</taxon>
        <taxon>Agaricomycetes</taxon>
        <taxon>Agaricomycetidae</taxon>
        <taxon>Agaricales</taxon>
        <taxon>Marasmiineae</taxon>
        <taxon>Physalacriaceae</taxon>
        <taxon>Cylindrobasidium</taxon>
    </lineage>
</organism>
<proteinExistence type="predicted"/>
<dbReference type="STRING" id="1314674.A0A0D7AUU7"/>
<accession>A0A0D7AUU7</accession>
<dbReference type="Proteomes" id="UP000054007">
    <property type="component" value="Unassembled WGS sequence"/>
</dbReference>
<keyword evidence="2" id="KW-1185">Reference proteome</keyword>
<evidence type="ECO:0000313" key="2">
    <source>
        <dbReference type="Proteomes" id="UP000054007"/>
    </source>
</evidence>
<feature type="non-terminal residue" evidence="1">
    <location>
        <position position="172"/>
    </location>
</feature>
<protein>
    <submittedName>
        <fullName evidence="1">Uncharacterized protein</fullName>
    </submittedName>
</protein>
<sequence>HPTAGHYIRMSESLHARWYRESGGTPENVDDAMDGSGAPDDASLYHPFASKLDWEIARWMVQDGIGHSSFNRLLNIEGVRERLGLSYAHAAGMHQKLDEIPLRAGQWHVRHLTFPDREDEPFTFRFRDVLEAVKALWGDPNLADRIVYKPTRMFTDKAKKNRIVNEMWTGEW</sequence>